<proteinExistence type="predicted"/>
<dbReference type="EMBL" id="UOFJ01000305">
    <property type="protein sequence ID" value="VAW68071.1"/>
    <property type="molecule type" value="Genomic_DNA"/>
</dbReference>
<keyword evidence="1" id="KW-1133">Transmembrane helix</keyword>
<accession>A0A3B0XKG8</accession>
<reference evidence="2" key="1">
    <citation type="submission" date="2018-06" db="EMBL/GenBank/DDBJ databases">
        <authorList>
            <person name="Zhirakovskaya E."/>
        </authorList>
    </citation>
    <scope>NUCLEOTIDE SEQUENCE</scope>
</reference>
<protein>
    <recommendedName>
        <fullName evidence="3">TIGR04086 family membrane protein</fullName>
    </recommendedName>
</protein>
<keyword evidence="1" id="KW-0812">Transmembrane</keyword>
<name>A0A3B0XKG8_9ZZZZ</name>
<feature type="transmembrane region" description="Helical" evidence="1">
    <location>
        <begin position="24"/>
        <end position="51"/>
    </location>
</feature>
<evidence type="ECO:0000313" key="2">
    <source>
        <dbReference type="EMBL" id="VAW68071.1"/>
    </source>
</evidence>
<feature type="transmembrane region" description="Helical" evidence="1">
    <location>
        <begin position="99"/>
        <end position="116"/>
    </location>
</feature>
<feature type="transmembrane region" description="Helical" evidence="1">
    <location>
        <begin position="128"/>
        <end position="146"/>
    </location>
</feature>
<sequence length="154" mass="16986">MDAYRAPDSRLNSPGDAPFQPIKAVLLGLSVSVILLVIASVILVVVFAIIVGIDFDELDSFEQLLTTNIPFMLVDLVISTSICYFAGIVVGRHTPGKEYRYAIIVCIITLAFYLLLEFSGDSNYSYPLWFNLLTYFLTPAAILFGARPARSPTK</sequence>
<evidence type="ECO:0000256" key="1">
    <source>
        <dbReference type="SAM" id="Phobius"/>
    </source>
</evidence>
<evidence type="ECO:0008006" key="3">
    <source>
        <dbReference type="Google" id="ProtNLM"/>
    </source>
</evidence>
<feature type="transmembrane region" description="Helical" evidence="1">
    <location>
        <begin position="71"/>
        <end position="90"/>
    </location>
</feature>
<gene>
    <name evidence="2" type="ORF">MNBD_GAMMA10-28</name>
</gene>
<organism evidence="2">
    <name type="scientific">hydrothermal vent metagenome</name>
    <dbReference type="NCBI Taxonomy" id="652676"/>
    <lineage>
        <taxon>unclassified sequences</taxon>
        <taxon>metagenomes</taxon>
        <taxon>ecological metagenomes</taxon>
    </lineage>
</organism>
<dbReference type="AlphaFoldDB" id="A0A3B0XKG8"/>
<keyword evidence="1" id="KW-0472">Membrane</keyword>